<dbReference type="AlphaFoldDB" id="A0A2U1T464"/>
<evidence type="ECO:0000259" key="10">
    <source>
        <dbReference type="Pfam" id="PF07730"/>
    </source>
</evidence>
<keyword evidence="3" id="KW-0597">Phosphoprotein</keyword>
<name>A0A2U1T464_9CORY</name>
<keyword evidence="6" id="KW-0418">Kinase</keyword>
<evidence type="ECO:0000256" key="9">
    <source>
        <dbReference type="SAM" id="Phobius"/>
    </source>
</evidence>
<dbReference type="Gene3D" id="1.20.5.1930">
    <property type="match status" value="1"/>
</dbReference>
<evidence type="ECO:0000256" key="1">
    <source>
        <dbReference type="ARBA" id="ARBA00000085"/>
    </source>
</evidence>
<organism evidence="11 12">
    <name type="scientific">Corynebacterium yudongzhengii</name>
    <dbReference type="NCBI Taxonomy" id="2080740"/>
    <lineage>
        <taxon>Bacteria</taxon>
        <taxon>Bacillati</taxon>
        <taxon>Actinomycetota</taxon>
        <taxon>Actinomycetes</taxon>
        <taxon>Mycobacteriales</taxon>
        <taxon>Corynebacteriaceae</taxon>
        <taxon>Corynebacterium</taxon>
    </lineage>
</organism>
<evidence type="ECO:0000256" key="7">
    <source>
        <dbReference type="ARBA" id="ARBA00022840"/>
    </source>
</evidence>
<dbReference type="EMBL" id="QEEZ01000035">
    <property type="protein sequence ID" value="PWC00755.1"/>
    <property type="molecule type" value="Genomic_DNA"/>
</dbReference>
<dbReference type="PANTHER" id="PTHR24421">
    <property type="entry name" value="NITRATE/NITRITE SENSOR PROTEIN NARX-RELATED"/>
    <property type="match status" value="1"/>
</dbReference>
<feature type="transmembrane region" description="Helical" evidence="9">
    <location>
        <begin position="123"/>
        <end position="142"/>
    </location>
</feature>
<dbReference type="InterPro" id="IPR036890">
    <property type="entry name" value="HATPase_C_sf"/>
</dbReference>
<proteinExistence type="predicted"/>
<gene>
    <name evidence="11" type="ORF">DF222_11120</name>
</gene>
<feature type="transmembrane region" description="Helical" evidence="9">
    <location>
        <begin position="51"/>
        <end position="69"/>
    </location>
</feature>
<feature type="transmembrane region" description="Helical" evidence="9">
    <location>
        <begin position="12"/>
        <end position="45"/>
    </location>
</feature>
<evidence type="ECO:0000256" key="8">
    <source>
        <dbReference type="ARBA" id="ARBA00023012"/>
    </source>
</evidence>
<dbReference type="KEGG" id="cyz:C3B44_11305"/>
<evidence type="ECO:0000313" key="11">
    <source>
        <dbReference type="EMBL" id="PWC00755.1"/>
    </source>
</evidence>
<dbReference type="SUPFAM" id="SSF55874">
    <property type="entry name" value="ATPase domain of HSP90 chaperone/DNA topoisomerase II/histidine kinase"/>
    <property type="match status" value="1"/>
</dbReference>
<accession>A0A2U1T464</accession>
<reference evidence="12" key="1">
    <citation type="submission" date="2018-04" db="EMBL/GenBank/DDBJ databases">
        <authorList>
            <person name="Liu S."/>
            <person name="Wang Z."/>
            <person name="Li J."/>
        </authorList>
    </citation>
    <scope>NUCLEOTIDE SEQUENCE [LARGE SCALE GENOMIC DNA]</scope>
    <source>
        <strain evidence="12">2189</strain>
    </source>
</reference>
<evidence type="ECO:0000256" key="2">
    <source>
        <dbReference type="ARBA" id="ARBA00012438"/>
    </source>
</evidence>
<dbReference type="RefSeq" id="WP_108432449.1">
    <property type="nucleotide sequence ID" value="NZ_CP026947.1"/>
</dbReference>
<dbReference type="PANTHER" id="PTHR24421:SF10">
    <property type="entry name" value="NITRATE_NITRITE SENSOR PROTEIN NARQ"/>
    <property type="match status" value="1"/>
</dbReference>
<evidence type="ECO:0000256" key="3">
    <source>
        <dbReference type="ARBA" id="ARBA00022553"/>
    </source>
</evidence>
<dbReference type="GO" id="GO:0046983">
    <property type="term" value="F:protein dimerization activity"/>
    <property type="evidence" value="ECO:0007669"/>
    <property type="project" value="InterPro"/>
</dbReference>
<dbReference type="OrthoDB" id="4410167at2"/>
<dbReference type="InterPro" id="IPR050482">
    <property type="entry name" value="Sensor_HK_TwoCompSys"/>
</dbReference>
<feature type="domain" description="Signal transduction histidine kinase subgroup 3 dimerisation and phosphoacceptor" evidence="10">
    <location>
        <begin position="160"/>
        <end position="224"/>
    </location>
</feature>
<keyword evidence="9" id="KW-0812">Transmembrane</keyword>
<dbReference type="Pfam" id="PF07730">
    <property type="entry name" value="HisKA_3"/>
    <property type="match status" value="1"/>
</dbReference>
<dbReference type="EC" id="2.7.13.3" evidence="2"/>
<dbReference type="GO" id="GO:0016020">
    <property type="term" value="C:membrane"/>
    <property type="evidence" value="ECO:0007669"/>
    <property type="project" value="InterPro"/>
</dbReference>
<dbReference type="Proteomes" id="UP000244989">
    <property type="component" value="Unassembled WGS sequence"/>
</dbReference>
<dbReference type="GO" id="GO:0000155">
    <property type="term" value="F:phosphorelay sensor kinase activity"/>
    <property type="evidence" value="ECO:0007669"/>
    <property type="project" value="InterPro"/>
</dbReference>
<keyword evidence="5" id="KW-0547">Nucleotide-binding</keyword>
<dbReference type="Gene3D" id="3.30.565.10">
    <property type="entry name" value="Histidine kinase-like ATPase, C-terminal domain"/>
    <property type="match status" value="1"/>
</dbReference>
<evidence type="ECO:0000313" key="12">
    <source>
        <dbReference type="Proteomes" id="UP000244989"/>
    </source>
</evidence>
<evidence type="ECO:0000256" key="4">
    <source>
        <dbReference type="ARBA" id="ARBA00022679"/>
    </source>
</evidence>
<dbReference type="GO" id="GO:0005524">
    <property type="term" value="F:ATP binding"/>
    <property type="evidence" value="ECO:0007669"/>
    <property type="project" value="UniProtKB-KW"/>
</dbReference>
<feature type="transmembrane region" description="Helical" evidence="9">
    <location>
        <begin position="81"/>
        <end position="111"/>
    </location>
</feature>
<keyword evidence="9" id="KW-1133">Transmembrane helix</keyword>
<evidence type="ECO:0000256" key="6">
    <source>
        <dbReference type="ARBA" id="ARBA00022777"/>
    </source>
</evidence>
<comment type="caution">
    <text evidence="11">The sequence shown here is derived from an EMBL/GenBank/DDBJ whole genome shotgun (WGS) entry which is preliminary data.</text>
</comment>
<comment type="catalytic activity">
    <reaction evidence="1">
        <text>ATP + protein L-histidine = ADP + protein N-phospho-L-histidine.</text>
        <dbReference type="EC" id="2.7.13.3"/>
    </reaction>
</comment>
<dbReference type="InterPro" id="IPR011712">
    <property type="entry name" value="Sig_transdc_His_kin_sub3_dim/P"/>
</dbReference>
<sequence length="360" mass="39537">MALNKSLRTVYLTLLAVVAVLVIAVGSVFAYPLAGIILTLCLIGLLAAANWRPLMSAVLFVVAFVVAIIHPELTSLIDILLAPIMCLVVACRLPIIHTVWFVPVITVLGLFDTNQSAWITDPVAVSVWVVVLLLAVLVGRIVRQREQVRAQMAENYRRRRAELARALHDSVAASLTNVIVRAEVLGLKQAGGDPEKELQLRAIIEDSRRSMGQVRELIRVLESSDTESLEREFTPAEAVFSDEYRRLSSHGFDVRANTAPSVVLTTDARALVEDFVREVATNIIKYAPAGSAVIIHHVVHDGHYLLEITNDTDPVPEHTDQDMSTHRGLRDLSERAAHLGGRLEAGARIGQWTTVLELPA</sequence>
<keyword evidence="12" id="KW-1185">Reference proteome</keyword>
<keyword evidence="7" id="KW-0067">ATP-binding</keyword>
<protein>
    <recommendedName>
        <fullName evidence="2">histidine kinase</fullName>
        <ecNumber evidence="2">2.7.13.3</ecNumber>
    </recommendedName>
</protein>
<keyword evidence="9" id="KW-0472">Membrane</keyword>
<keyword evidence="4" id="KW-0808">Transferase</keyword>
<evidence type="ECO:0000256" key="5">
    <source>
        <dbReference type="ARBA" id="ARBA00022741"/>
    </source>
</evidence>
<keyword evidence="8" id="KW-0902">Two-component regulatory system</keyword>